<keyword evidence="3" id="KW-1185">Reference proteome</keyword>
<accession>A0A9P6JTP3</accession>
<proteinExistence type="predicted"/>
<dbReference type="Proteomes" id="UP000807306">
    <property type="component" value="Unassembled WGS sequence"/>
</dbReference>
<dbReference type="Pfam" id="PF23155">
    <property type="entry name" value="DUF7053"/>
    <property type="match status" value="1"/>
</dbReference>
<sequence>MVAIIRSILPSLFLTSTVHLEKRFPTGPTVANVLAVLHDTQQAIRLSPLIISAEPDTTRPANDGQWFTMTEKLPIFGGIFNGITTYELKWTNVPEGGDAQVEADAGTKLKSQQRVKQDGDVVLFTEDLEVTALSIFIPFVKPTMTRAHEDLQDILVQKVMDNIKGKST</sequence>
<name>A0A9P6JTP3_9AGAR</name>
<comment type="caution">
    <text evidence="2">The sequence shown here is derived from an EMBL/GenBank/DDBJ whole genome shotgun (WGS) entry which is preliminary data.</text>
</comment>
<dbReference type="InterPro" id="IPR055481">
    <property type="entry name" value="DUF7053"/>
</dbReference>
<gene>
    <name evidence="2" type="ORF">CPB83DRAFT_891316</name>
</gene>
<dbReference type="EMBL" id="MU157833">
    <property type="protein sequence ID" value="KAF9531979.1"/>
    <property type="molecule type" value="Genomic_DNA"/>
</dbReference>
<evidence type="ECO:0000313" key="3">
    <source>
        <dbReference type="Proteomes" id="UP000807306"/>
    </source>
</evidence>
<reference evidence="2" key="1">
    <citation type="submission" date="2020-11" db="EMBL/GenBank/DDBJ databases">
        <authorList>
            <consortium name="DOE Joint Genome Institute"/>
            <person name="Ahrendt S."/>
            <person name="Riley R."/>
            <person name="Andreopoulos W."/>
            <person name="Labutti K."/>
            <person name="Pangilinan J."/>
            <person name="Ruiz-Duenas F.J."/>
            <person name="Barrasa J.M."/>
            <person name="Sanchez-Garcia M."/>
            <person name="Camarero S."/>
            <person name="Miyauchi S."/>
            <person name="Serrano A."/>
            <person name="Linde D."/>
            <person name="Babiker R."/>
            <person name="Drula E."/>
            <person name="Ayuso-Fernandez I."/>
            <person name="Pacheco R."/>
            <person name="Padilla G."/>
            <person name="Ferreira P."/>
            <person name="Barriuso J."/>
            <person name="Kellner H."/>
            <person name="Castanera R."/>
            <person name="Alfaro M."/>
            <person name="Ramirez L."/>
            <person name="Pisabarro A.G."/>
            <person name="Kuo A."/>
            <person name="Tritt A."/>
            <person name="Lipzen A."/>
            <person name="He G."/>
            <person name="Yan M."/>
            <person name="Ng V."/>
            <person name="Cullen D."/>
            <person name="Martin F."/>
            <person name="Rosso M.-N."/>
            <person name="Henrissat B."/>
            <person name="Hibbett D."/>
            <person name="Martinez A.T."/>
            <person name="Grigoriev I.V."/>
        </authorList>
    </citation>
    <scope>NUCLEOTIDE SEQUENCE</scope>
    <source>
        <strain evidence="2">CBS 506.95</strain>
    </source>
</reference>
<protein>
    <recommendedName>
        <fullName evidence="1">DUF7053 domain-containing protein</fullName>
    </recommendedName>
</protein>
<evidence type="ECO:0000259" key="1">
    <source>
        <dbReference type="Pfam" id="PF23155"/>
    </source>
</evidence>
<dbReference type="AlphaFoldDB" id="A0A9P6JTP3"/>
<organism evidence="2 3">
    <name type="scientific">Crepidotus variabilis</name>
    <dbReference type="NCBI Taxonomy" id="179855"/>
    <lineage>
        <taxon>Eukaryota</taxon>
        <taxon>Fungi</taxon>
        <taxon>Dikarya</taxon>
        <taxon>Basidiomycota</taxon>
        <taxon>Agaricomycotina</taxon>
        <taxon>Agaricomycetes</taxon>
        <taxon>Agaricomycetidae</taxon>
        <taxon>Agaricales</taxon>
        <taxon>Agaricineae</taxon>
        <taxon>Crepidotaceae</taxon>
        <taxon>Crepidotus</taxon>
    </lineage>
</organism>
<dbReference type="OrthoDB" id="3025072at2759"/>
<evidence type="ECO:0000313" key="2">
    <source>
        <dbReference type="EMBL" id="KAF9531979.1"/>
    </source>
</evidence>
<feature type="domain" description="DUF7053" evidence="1">
    <location>
        <begin position="24"/>
        <end position="159"/>
    </location>
</feature>